<dbReference type="Gene3D" id="3.40.50.1820">
    <property type="entry name" value="alpha/beta hydrolase"/>
    <property type="match status" value="1"/>
</dbReference>
<comment type="caution">
    <text evidence="2">The sequence shown here is derived from an EMBL/GenBank/DDBJ whole genome shotgun (WGS) entry which is preliminary data.</text>
</comment>
<organism evidence="2 3">
    <name type="scientific">Micromonospora reichwaldensis</name>
    <dbReference type="NCBI Taxonomy" id="3075516"/>
    <lineage>
        <taxon>Bacteria</taxon>
        <taxon>Bacillati</taxon>
        <taxon>Actinomycetota</taxon>
        <taxon>Actinomycetes</taxon>
        <taxon>Micromonosporales</taxon>
        <taxon>Micromonosporaceae</taxon>
        <taxon>Micromonospora</taxon>
    </lineage>
</organism>
<dbReference type="Proteomes" id="UP001180973">
    <property type="component" value="Unassembled WGS sequence"/>
</dbReference>
<dbReference type="EMBL" id="JAVRFL010000014">
    <property type="protein sequence ID" value="MDT0530190.1"/>
    <property type="molecule type" value="Genomic_DNA"/>
</dbReference>
<evidence type="ECO:0000259" key="1">
    <source>
        <dbReference type="Pfam" id="PF12697"/>
    </source>
</evidence>
<dbReference type="SUPFAM" id="SSF53474">
    <property type="entry name" value="alpha/beta-Hydrolases"/>
    <property type="match status" value="1"/>
</dbReference>
<gene>
    <name evidence="2" type="ORF">RM555_14460</name>
</gene>
<reference evidence="2" key="1">
    <citation type="submission" date="2023-09" db="EMBL/GenBank/DDBJ databases">
        <title>30 novel species of actinomycetes from the DSMZ collection.</title>
        <authorList>
            <person name="Nouioui I."/>
        </authorList>
    </citation>
    <scope>NUCLEOTIDE SEQUENCE</scope>
    <source>
        <strain evidence="2">DSM 115977</strain>
    </source>
</reference>
<sequence>MHFTSEDIAVNHKSNLDANNGAVIQLFVRWFKPDLPPSRPRQPVLMVHGRSSPGLVSFDLEYDAGEGRYSWARELAEDGFDVFVMDLQGMGRSTRPVQMNDPCNINPLQQHLLLPREPCAARYPKQLTNSASDWAELGTVVNWILGQPDMPPKVDLIGYSAGAYAVGPFAMTVDPAKVASILLLAPIFAVTGPSTPPALPVSSPCPVYGFPMHILHKAGLRKSWDSEVDVEPRYPGQRDDAHGIIDVVWDAFLANDQLGRTWGPGVSRFRNGFWWGWNQERVTADHTNLGEKVPVLIVYGQKDVTANNTALNFSVPELYRSIQGRHKLMYRLDGTGHLVVWERQRTWLHKLSRKWLRSARHPNRPYNVDGNTTGTFVVPWEGDPVEMDYASGRTDQPLAAPLEPM</sequence>
<dbReference type="Pfam" id="PF12697">
    <property type="entry name" value="Abhydrolase_6"/>
    <property type="match status" value="1"/>
</dbReference>
<protein>
    <submittedName>
        <fullName evidence="2">Alpha/beta fold hydrolase</fullName>
    </submittedName>
</protein>
<dbReference type="InterPro" id="IPR029058">
    <property type="entry name" value="AB_hydrolase_fold"/>
</dbReference>
<dbReference type="GO" id="GO:0016787">
    <property type="term" value="F:hydrolase activity"/>
    <property type="evidence" value="ECO:0007669"/>
    <property type="project" value="UniProtKB-KW"/>
</dbReference>
<keyword evidence="2" id="KW-0378">Hydrolase</keyword>
<name>A0ABU2WW82_9ACTN</name>
<evidence type="ECO:0000313" key="2">
    <source>
        <dbReference type="EMBL" id="MDT0530190.1"/>
    </source>
</evidence>
<feature type="domain" description="AB hydrolase-1" evidence="1">
    <location>
        <begin position="44"/>
        <end position="343"/>
    </location>
</feature>
<proteinExistence type="predicted"/>
<keyword evidence="3" id="KW-1185">Reference proteome</keyword>
<dbReference type="InterPro" id="IPR000073">
    <property type="entry name" value="AB_hydrolase_1"/>
</dbReference>
<evidence type="ECO:0000313" key="3">
    <source>
        <dbReference type="Proteomes" id="UP001180973"/>
    </source>
</evidence>
<accession>A0ABU2WW82</accession>
<dbReference type="RefSeq" id="WP_311412207.1">
    <property type="nucleotide sequence ID" value="NZ_JAVRFL010000014.1"/>
</dbReference>